<keyword evidence="7" id="KW-0862">Zinc</keyword>
<keyword evidence="5" id="KW-0479">Metal-binding</keyword>
<dbReference type="InterPro" id="IPR000718">
    <property type="entry name" value="Peptidase_M13"/>
</dbReference>
<dbReference type="InterPro" id="IPR042089">
    <property type="entry name" value="Peptidase_M13_dom_2"/>
</dbReference>
<evidence type="ECO:0000313" key="12">
    <source>
        <dbReference type="EMBL" id="KAK9680236.1"/>
    </source>
</evidence>
<comment type="similarity">
    <text evidence="3">Belongs to the peptidase M13 family.</text>
</comment>
<evidence type="ECO:0000256" key="1">
    <source>
        <dbReference type="ARBA" id="ARBA00001947"/>
    </source>
</evidence>
<keyword evidence="9" id="KW-0812">Transmembrane</keyword>
<organism evidence="12 13">
    <name type="scientific">Popillia japonica</name>
    <name type="common">Japanese beetle</name>
    <dbReference type="NCBI Taxonomy" id="7064"/>
    <lineage>
        <taxon>Eukaryota</taxon>
        <taxon>Metazoa</taxon>
        <taxon>Ecdysozoa</taxon>
        <taxon>Arthropoda</taxon>
        <taxon>Hexapoda</taxon>
        <taxon>Insecta</taxon>
        <taxon>Pterygota</taxon>
        <taxon>Neoptera</taxon>
        <taxon>Endopterygota</taxon>
        <taxon>Coleoptera</taxon>
        <taxon>Polyphaga</taxon>
        <taxon>Scarabaeiformia</taxon>
        <taxon>Scarabaeidae</taxon>
        <taxon>Rutelinae</taxon>
        <taxon>Popillia</taxon>
    </lineage>
</organism>
<keyword evidence="4" id="KW-0645">Protease</keyword>
<dbReference type="CDD" id="cd08662">
    <property type="entry name" value="M13"/>
    <property type="match status" value="1"/>
</dbReference>
<evidence type="ECO:0000256" key="4">
    <source>
        <dbReference type="ARBA" id="ARBA00022670"/>
    </source>
</evidence>
<evidence type="ECO:0000259" key="11">
    <source>
        <dbReference type="Pfam" id="PF05649"/>
    </source>
</evidence>
<proteinExistence type="inferred from homology"/>
<dbReference type="GO" id="GO:0016485">
    <property type="term" value="P:protein processing"/>
    <property type="evidence" value="ECO:0007669"/>
    <property type="project" value="TreeGrafter"/>
</dbReference>
<comment type="caution">
    <text evidence="12">The sequence shown here is derived from an EMBL/GenBank/DDBJ whole genome shotgun (WGS) entry which is preliminary data.</text>
</comment>
<dbReference type="GO" id="GO:0005886">
    <property type="term" value="C:plasma membrane"/>
    <property type="evidence" value="ECO:0007669"/>
    <property type="project" value="UniProtKB-SubCell"/>
</dbReference>
<gene>
    <name evidence="12" type="ORF">QE152_g39250</name>
</gene>
<dbReference type="Proteomes" id="UP001458880">
    <property type="component" value="Unassembled WGS sequence"/>
</dbReference>
<dbReference type="SUPFAM" id="SSF55486">
    <property type="entry name" value="Metalloproteases ('zincins'), catalytic domain"/>
    <property type="match status" value="1"/>
</dbReference>
<dbReference type="PRINTS" id="PR00786">
    <property type="entry name" value="NEPRILYSIN"/>
</dbReference>
<feature type="transmembrane region" description="Helical" evidence="9">
    <location>
        <begin position="34"/>
        <end position="52"/>
    </location>
</feature>
<keyword evidence="9" id="KW-0472">Membrane</keyword>
<dbReference type="PANTHER" id="PTHR11733">
    <property type="entry name" value="ZINC METALLOPROTEASE FAMILY M13 NEPRILYSIN-RELATED"/>
    <property type="match status" value="1"/>
</dbReference>
<dbReference type="Pfam" id="PF01431">
    <property type="entry name" value="Peptidase_M13"/>
    <property type="match status" value="1"/>
</dbReference>
<dbReference type="Pfam" id="PF05649">
    <property type="entry name" value="Peptidase_M13_N"/>
    <property type="match status" value="1"/>
</dbReference>
<dbReference type="InterPro" id="IPR024079">
    <property type="entry name" value="MetalloPept_cat_dom_sf"/>
</dbReference>
<reference evidence="12 13" key="1">
    <citation type="journal article" date="2024" name="BMC Genomics">
        <title>De novo assembly and annotation of Popillia japonica's genome with initial clues to its potential as an invasive pest.</title>
        <authorList>
            <person name="Cucini C."/>
            <person name="Boschi S."/>
            <person name="Funari R."/>
            <person name="Cardaioli E."/>
            <person name="Iannotti N."/>
            <person name="Marturano G."/>
            <person name="Paoli F."/>
            <person name="Bruttini M."/>
            <person name="Carapelli A."/>
            <person name="Frati F."/>
            <person name="Nardi F."/>
        </authorList>
    </citation>
    <scope>NUCLEOTIDE SEQUENCE [LARGE SCALE GENOMIC DNA]</scope>
    <source>
        <strain evidence="12">DMR45628</strain>
    </source>
</reference>
<evidence type="ECO:0000256" key="5">
    <source>
        <dbReference type="ARBA" id="ARBA00022723"/>
    </source>
</evidence>
<keyword evidence="9" id="KW-1133">Transmembrane helix</keyword>
<protein>
    <submittedName>
        <fullName evidence="12">Peptidase family M13</fullName>
    </submittedName>
</protein>
<dbReference type="AlphaFoldDB" id="A0AAW1HV33"/>
<evidence type="ECO:0000259" key="10">
    <source>
        <dbReference type="Pfam" id="PF01431"/>
    </source>
</evidence>
<dbReference type="Gene3D" id="3.40.390.10">
    <property type="entry name" value="Collagenase (Catalytic Domain)"/>
    <property type="match status" value="1"/>
</dbReference>
<evidence type="ECO:0000256" key="7">
    <source>
        <dbReference type="ARBA" id="ARBA00022833"/>
    </source>
</evidence>
<feature type="domain" description="Peptidase M13 N-terminal" evidence="11">
    <location>
        <begin position="151"/>
        <end position="584"/>
    </location>
</feature>
<dbReference type="InterPro" id="IPR008753">
    <property type="entry name" value="Peptidase_M13_N"/>
</dbReference>
<evidence type="ECO:0000313" key="13">
    <source>
        <dbReference type="Proteomes" id="UP001458880"/>
    </source>
</evidence>
<evidence type="ECO:0000256" key="9">
    <source>
        <dbReference type="SAM" id="Phobius"/>
    </source>
</evidence>
<dbReference type="GO" id="GO:0004222">
    <property type="term" value="F:metalloendopeptidase activity"/>
    <property type="evidence" value="ECO:0007669"/>
    <property type="project" value="InterPro"/>
</dbReference>
<comment type="cofactor">
    <cofactor evidence="1">
        <name>Zn(2+)</name>
        <dbReference type="ChEBI" id="CHEBI:29105"/>
    </cofactor>
</comment>
<keyword evidence="6" id="KW-0378">Hydrolase</keyword>
<dbReference type="PROSITE" id="PS51885">
    <property type="entry name" value="NEPRILYSIN"/>
    <property type="match status" value="1"/>
</dbReference>
<dbReference type="Gene3D" id="1.10.1380.10">
    <property type="entry name" value="Neutral endopeptidase , domain2"/>
    <property type="match status" value="1"/>
</dbReference>
<sequence>MDSKWHMCRLAANESGKVRWCFGSEKTWTSKLKVLIFLPIILLLVVLTYLLVKHLSTTTLTNQKINRQTNSINPGRQSEVSSLRHYNNDDNYELKQYADETESLSTNFIRRIYETLNNNTVRVWDNHLSPEAVRHHQGENMAKYMNESVDPCHDFYEYACGKWSEYYPIPKDRSGFDTFELIRENVDYYLRELLEETENQTSASSPLKDILKRVKDKTEQYELYSPTGHKKLSLYDKILLRNNKTVKLDPILKTKSMYQSCMNEEIINKRGIKPLLDLLAELRYWPVLQHEWDEDNFDLIWLLGQLRLYNNDILIGEWVAPDMNLNEYVIMIKQTTLGLPRKDYYFDKEFKKYIQAYNEYMLEVILELGAHPDQAQIDVEDILDFEIELAKIIPNSEDCQSYTAKSYIRSNLREFEGMIPEVDWTRYFSIILEKDIRSIPSNLTIITYCLNYVKDLVALVEETPPRTLANYVLWRFVSNRINNLDGRFNLAKQKFHDILYGREKNPPRWRICVGQTNSHLNVALGHLFVKKHFNEKSKNDTLIMTRAIQESFKEILAESQWLEWETKKLAIGKLDSMQLKIGYPDLILDRDLLTAQYHDVLINPDLYFENCLNLLQHTFRKEHWKLGKVVNKNVWSTAPTVVNAYYSRHKNQIIFPAAILQPPFYHQYFPRAVNYGGIGMTIGHEISHAFDNRGRLFDNEGNMRWWWTKNDTEKFDKISKCLIDQYNSFTLPELNINLDGTTTQTENIADNSAIKQAFNAYNKWLQENDDVDLPIVNVGGIQLFFVSFAQVWCGHTKPEAIKSRIKVSVHPPGKFRVLGTLRNFPEFARVFNCDEGTPMNPVQKCKIW</sequence>
<dbReference type="GO" id="GO:0046872">
    <property type="term" value="F:metal ion binding"/>
    <property type="evidence" value="ECO:0007669"/>
    <property type="project" value="UniProtKB-KW"/>
</dbReference>
<evidence type="ECO:0000256" key="3">
    <source>
        <dbReference type="ARBA" id="ARBA00007357"/>
    </source>
</evidence>
<feature type="domain" description="Peptidase M13 C-terminal" evidence="10">
    <location>
        <begin position="643"/>
        <end position="847"/>
    </location>
</feature>
<accession>A0AAW1HV33</accession>
<evidence type="ECO:0000256" key="8">
    <source>
        <dbReference type="ARBA" id="ARBA00023049"/>
    </source>
</evidence>
<dbReference type="InterPro" id="IPR018497">
    <property type="entry name" value="Peptidase_M13_C"/>
</dbReference>
<dbReference type="EMBL" id="JASPKY010000920">
    <property type="protein sequence ID" value="KAK9680236.1"/>
    <property type="molecule type" value="Genomic_DNA"/>
</dbReference>
<evidence type="ECO:0000256" key="6">
    <source>
        <dbReference type="ARBA" id="ARBA00022801"/>
    </source>
</evidence>
<comment type="subcellular location">
    <subcellularLocation>
        <location evidence="2">Cell membrane</location>
        <topology evidence="2">Single-pass type II membrane protein</topology>
    </subcellularLocation>
</comment>
<keyword evidence="13" id="KW-1185">Reference proteome</keyword>
<keyword evidence="8" id="KW-0482">Metalloprotease</keyword>
<evidence type="ECO:0000256" key="2">
    <source>
        <dbReference type="ARBA" id="ARBA00004401"/>
    </source>
</evidence>
<name>A0AAW1HV33_POPJA</name>
<dbReference type="PANTHER" id="PTHR11733:SF238">
    <property type="entry name" value="FI07649P-RELATED"/>
    <property type="match status" value="1"/>
</dbReference>